<comment type="caution">
    <text evidence="1">The sequence shown here is derived from an EMBL/GenBank/DDBJ whole genome shotgun (WGS) entry which is preliminary data.</text>
</comment>
<reference evidence="3" key="1">
    <citation type="submission" date="2016-09" db="EMBL/GenBank/DDBJ databases">
        <authorList>
            <person name="Chen S."/>
            <person name="Walker E."/>
        </authorList>
    </citation>
    <scope>NUCLEOTIDE SEQUENCE [LARGE SCALE GENOMIC DNA]</scope>
    <source>
        <strain evidence="3">MSU</strain>
    </source>
</reference>
<gene>
    <name evidence="2" type="ORF">B0A71_12935</name>
    <name evidence="1" type="ORF">BHE19_11940</name>
</gene>
<reference evidence="1" key="2">
    <citation type="submission" date="2016-09" db="EMBL/GenBank/DDBJ databases">
        <authorList>
            <person name="Capua I."/>
            <person name="De Benedictis P."/>
            <person name="Joannis T."/>
            <person name="Lombin L.H."/>
            <person name="Cattoli G."/>
        </authorList>
    </citation>
    <scope>NUCLEOTIDE SEQUENCE [LARGE SCALE GENOMIC DNA]</scope>
    <source>
        <strain evidence="1">MSU</strain>
    </source>
</reference>
<proteinExistence type="predicted"/>
<dbReference type="EMBL" id="MIKE01000024">
    <property type="protein sequence ID" value="OHT44425.1"/>
    <property type="molecule type" value="Genomic_DNA"/>
</dbReference>
<evidence type="ECO:0000313" key="2">
    <source>
        <dbReference type="EMBL" id="OXB19439.1"/>
    </source>
</evidence>
<dbReference type="Proteomes" id="UP000198319">
    <property type="component" value="Unassembled WGS sequence"/>
</dbReference>
<reference evidence="2 4" key="3">
    <citation type="submission" date="2016-11" db="EMBL/GenBank/DDBJ databases">
        <title>Whole genomes of Flavobacteriaceae.</title>
        <authorList>
            <person name="Stine C."/>
            <person name="Li C."/>
            <person name="Tadesse D."/>
        </authorList>
    </citation>
    <scope>NUCLEOTIDE SEQUENCE [LARGE SCALE GENOMIC DNA]</scope>
    <source>
        <strain evidence="2 4">ATCC BAA-2541</strain>
    </source>
</reference>
<accession>A0A1S1J4L6</accession>
<evidence type="ECO:0000313" key="4">
    <source>
        <dbReference type="Proteomes" id="UP000198319"/>
    </source>
</evidence>
<name>A0A1S1J4L6_9FLAO</name>
<dbReference type="Proteomes" id="UP000180252">
    <property type="component" value="Unassembled WGS sequence"/>
</dbReference>
<dbReference type="STRING" id="1278819.BHE19_11940"/>
<evidence type="ECO:0000313" key="3">
    <source>
        <dbReference type="Proteomes" id="UP000180252"/>
    </source>
</evidence>
<evidence type="ECO:0000313" key="1">
    <source>
        <dbReference type="EMBL" id="OHT44425.1"/>
    </source>
</evidence>
<protein>
    <submittedName>
        <fullName evidence="1">Uncharacterized protein</fullName>
    </submittedName>
</protein>
<keyword evidence="4" id="KW-1185">Reference proteome</keyword>
<organism evidence="1 3">
    <name type="scientific">Flavobacterium tructae</name>
    <dbReference type="NCBI Taxonomy" id="1114873"/>
    <lineage>
        <taxon>Bacteria</taxon>
        <taxon>Pseudomonadati</taxon>
        <taxon>Bacteroidota</taxon>
        <taxon>Flavobacteriia</taxon>
        <taxon>Flavobacteriales</taxon>
        <taxon>Flavobacteriaceae</taxon>
        <taxon>Flavobacterium</taxon>
    </lineage>
</organism>
<sequence length="302" mass="32879">MLIKKIEIMVYQECKNKKKAKKNTGAKEQCLEGLTIKTAVHVLGFKFDSIEDAKDKTKWNAAVAEKQIIPLYEVEELASANTEDTVFEGRRNQYITSTGKKVTTYNSFLSLCSHSALKTYHKADLGLFEFTEDGAIKGVINEDGTVKGQAIVMNVGKRIDPTSDRPASTQVTLNYKDYNEFEDDGAIFRPEGWGADDIFGIFDVTLKQVSATTSEIKFTATDGCSGGDEEITSFVGLNFLLRDTAGAVVTHSFVPAAPDGIYTLTGTGFTDGFTLTLKGVVTQTGTGTSYESPTPLIIKVTP</sequence>
<dbReference type="EMBL" id="MUHG01000018">
    <property type="protein sequence ID" value="OXB19439.1"/>
    <property type="molecule type" value="Genomic_DNA"/>
</dbReference>
<dbReference type="AlphaFoldDB" id="A0A1S1J4L6"/>